<protein>
    <submittedName>
        <fullName evidence="2">Uncharacterized protein</fullName>
    </submittedName>
</protein>
<feature type="transmembrane region" description="Helical" evidence="1">
    <location>
        <begin position="6"/>
        <end position="26"/>
    </location>
</feature>
<keyword evidence="1" id="KW-1133">Transmembrane helix</keyword>
<evidence type="ECO:0000313" key="3">
    <source>
        <dbReference type="Proteomes" id="UP000830967"/>
    </source>
</evidence>
<keyword evidence="1" id="KW-0812">Transmembrane</keyword>
<sequence length="55" mass="6453">MLEVLRFISTTLVIILMLAQVVEWYIKARKHYELYRKHTSRNGSSKRNDGNGSND</sequence>
<reference evidence="2" key="1">
    <citation type="submission" date="2022-03" db="EMBL/GenBank/DDBJ databases">
        <authorList>
            <person name="Ragab S."/>
            <person name="Abdelmoteleb M."/>
            <person name="El-Shibiny A."/>
        </authorList>
    </citation>
    <scope>NUCLEOTIDE SEQUENCE</scope>
</reference>
<keyword evidence="1" id="KW-0472">Membrane</keyword>
<dbReference type="Proteomes" id="UP000830967">
    <property type="component" value="Segment"/>
</dbReference>
<evidence type="ECO:0000256" key="1">
    <source>
        <dbReference type="SAM" id="Phobius"/>
    </source>
</evidence>
<name>A0AAE9HE91_9CAUD</name>
<keyword evidence="3" id="KW-1185">Reference proteome</keyword>
<proteinExistence type="predicted"/>
<accession>A0AAE9HE91</accession>
<organism evidence="2 3">
    <name type="scientific">Escherichia phage ZCEC13</name>
    <dbReference type="NCBI Taxonomy" id="2935866"/>
    <lineage>
        <taxon>Viruses</taxon>
        <taxon>Duplodnaviria</taxon>
        <taxon>Heunggongvirae</taxon>
        <taxon>Uroviricota</taxon>
        <taxon>Caudoviricetes</taxon>
        <taxon>Jameshumphriesvirinae</taxon>
        <taxon>Zewailvirus</taxon>
        <taxon>Zewailvirus ZCEC13</taxon>
    </lineage>
</organism>
<evidence type="ECO:0000313" key="2">
    <source>
        <dbReference type="EMBL" id="UPU16068.1"/>
    </source>
</evidence>
<dbReference type="EMBL" id="ON086804">
    <property type="protein sequence ID" value="UPU16068.1"/>
    <property type="molecule type" value="Genomic_DNA"/>
</dbReference>